<dbReference type="InterPro" id="IPR017871">
    <property type="entry name" value="ABC_transporter-like_CS"/>
</dbReference>
<evidence type="ECO:0000313" key="5">
    <source>
        <dbReference type="Proteomes" id="UP000184241"/>
    </source>
</evidence>
<keyword evidence="1" id="KW-0547">Nucleotide-binding</keyword>
<protein>
    <submittedName>
        <fullName evidence="4">ABC-2 type transport system ATP-binding protein</fullName>
    </submittedName>
</protein>
<gene>
    <name evidence="4" type="ORF">SAMN02745941_03476</name>
</gene>
<dbReference type="InterPro" id="IPR027417">
    <property type="entry name" value="P-loop_NTPase"/>
</dbReference>
<dbReference type="PANTHER" id="PTHR43582:SF2">
    <property type="entry name" value="LINEARMYCIN RESISTANCE ATP-BINDING PROTEIN LNRL"/>
    <property type="match status" value="1"/>
</dbReference>
<name>A0A1M5ZVE7_9CLOT</name>
<feature type="domain" description="ABC transporter" evidence="3">
    <location>
        <begin position="4"/>
        <end position="234"/>
    </location>
</feature>
<keyword evidence="2 4" id="KW-0067">ATP-binding</keyword>
<proteinExistence type="predicted"/>
<sequence>MKILSINNLEKRYGDFTAVDNITLEVNEGEIFGFLGPNGAGKSTTINIVSGLIKSSAGEVNIFNKPLKKFEKEIKKKIGVVPQTLAIYSELSAEENIKFFASIYGVKGEELKKAVEYALEFTGLIEHRKTKAKNFSGGMMRRLNIACGIAHKPKLVIMDEPTVGIDPQSRNHILESVKELNRNGCTIIYTSHYMEEVENICDRIAIIDKGKIIAEGTKEELISLISDIQSLEVQVGDISLINEKELKAIKGVKNITVKEDIVTINSQREVTNLNLIIEFLTAKNINIKNIGYKEIDLETVFLNLTGRTLRD</sequence>
<dbReference type="Proteomes" id="UP000184241">
    <property type="component" value="Unassembled WGS sequence"/>
</dbReference>
<dbReference type="InterPro" id="IPR003439">
    <property type="entry name" value="ABC_transporter-like_ATP-bd"/>
</dbReference>
<dbReference type="SUPFAM" id="SSF52540">
    <property type="entry name" value="P-loop containing nucleoside triphosphate hydrolases"/>
    <property type="match status" value="1"/>
</dbReference>
<dbReference type="GO" id="GO:0005524">
    <property type="term" value="F:ATP binding"/>
    <property type="evidence" value="ECO:0007669"/>
    <property type="project" value="UniProtKB-KW"/>
</dbReference>
<dbReference type="GO" id="GO:0016887">
    <property type="term" value="F:ATP hydrolysis activity"/>
    <property type="evidence" value="ECO:0007669"/>
    <property type="project" value="InterPro"/>
</dbReference>
<organism evidence="4 5">
    <name type="scientific">Clostridium intestinale DSM 6191</name>
    <dbReference type="NCBI Taxonomy" id="1121320"/>
    <lineage>
        <taxon>Bacteria</taxon>
        <taxon>Bacillati</taxon>
        <taxon>Bacillota</taxon>
        <taxon>Clostridia</taxon>
        <taxon>Eubacteriales</taxon>
        <taxon>Clostridiaceae</taxon>
        <taxon>Clostridium</taxon>
    </lineage>
</organism>
<accession>A0A1M5ZVE7</accession>
<dbReference type="PANTHER" id="PTHR43582">
    <property type="entry name" value="LINEARMYCIN RESISTANCE ATP-BINDING PROTEIN LNRL"/>
    <property type="match status" value="1"/>
</dbReference>
<dbReference type="Gene3D" id="3.40.50.300">
    <property type="entry name" value="P-loop containing nucleotide triphosphate hydrolases"/>
    <property type="match status" value="1"/>
</dbReference>
<dbReference type="RefSeq" id="WP_073021521.1">
    <property type="nucleotide sequence ID" value="NZ_FQXU01000011.1"/>
</dbReference>
<dbReference type="PROSITE" id="PS50893">
    <property type="entry name" value="ABC_TRANSPORTER_2"/>
    <property type="match status" value="1"/>
</dbReference>
<dbReference type="EMBL" id="FQXU01000011">
    <property type="protein sequence ID" value="SHI28267.1"/>
    <property type="molecule type" value="Genomic_DNA"/>
</dbReference>
<evidence type="ECO:0000259" key="3">
    <source>
        <dbReference type="PROSITE" id="PS50893"/>
    </source>
</evidence>
<dbReference type="InterPro" id="IPR003593">
    <property type="entry name" value="AAA+_ATPase"/>
</dbReference>
<dbReference type="Pfam" id="PF00005">
    <property type="entry name" value="ABC_tran"/>
    <property type="match status" value="1"/>
</dbReference>
<dbReference type="SMART" id="SM00382">
    <property type="entry name" value="AAA"/>
    <property type="match status" value="1"/>
</dbReference>
<evidence type="ECO:0000313" key="4">
    <source>
        <dbReference type="EMBL" id="SHI28267.1"/>
    </source>
</evidence>
<evidence type="ECO:0000256" key="1">
    <source>
        <dbReference type="ARBA" id="ARBA00022741"/>
    </source>
</evidence>
<evidence type="ECO:0000256" key="2">
    <source>
        <dbReference type="ARBA" id="ARBA00022840"/>
    </source>
</evidence>
<dbReference type="PROSITE" id="PS00211">
    <property type="entry name" value="ABC_TRANSPORTER_1"/>
    <property type="match status" value="1"/>
</dbReference>
<reference evidence="4 5" key="1">
    <citation type="submission" date="2016-11" db="EMBL/GenBank/DDBJ databases">
        <authorList>
            <person name="Jaros S."/>
            <person name="Januszkiewicz K."/>
            <person name="Wedrychowicz H."/>
        </authorList>
    </citation>
    <scope>NUCLEOTIDE SEQUENCE [LARGE SCALE GENOMIC DNA]</scope>
    <source>
        <strain evidence="4 5">DSM 6191</strain>
    </source>
</reference>
<dbReference type="AlphaFoldDB" id="A0A1M5ZVE7"/>